<dbReference type="SUPFAM" id="SSF52266">
    <property type="entry name" value="SGNH hydrolase"/>
    <property type="match status" value="1"/>
</dbReference>
<reference evidence="2" key="2">
    <citation type="journal article" date="2021" name="PeerJ">
        <title>Extensive microbial diversity within the chicken gut microbiome revealed by metagenomics and culture.</title>
        <authorList>
            <person name="Gilroy R."/>
            <person name="Ravi A."/>
            <person name="Getino M."/>
            <person name="Pursley I."/>
            <person name="Horton D.L."/>
            <person name="Alikhan N.F."/>
            <person name="Baker D."/>
            <person name="Gharbi K."/>
            <person name="Hall N."/>
            <person name="Watson M."/>
            <person name="Adriaenssens E.M."/>
            <person name="Foster-Nyarko E."/>
            <person name="Jarju S."/>
            <person name="Secka A."/>
            <person name="Antonio M."/>
            <person name="Oren A."/>
            <person name="Chaudhuri R.R."/>
            <person name="La Ragione R."/>
            <person name="Hildebrand F."/>
            <person name="Pallen M.J."/>
        </authorList>
    </citation>
    <scope>NUCLEOTIDE SEQUENCE</scope>
    <source>
        <strain evidence="2">13766</strain>
    </source>
</reference>
<gene>
    <name evidence="2" type="ORF">IAA84_07335</name>
</gene>
<dbReference type="InterPro" id="IPR051532">
    <property type="entry name" value="Ester_Hydrolysis_Enzymes"/>
</dbReference>
<dbReference type="Gene3D" id="3.40.50.1110">
    <property type="entry name" value="SGNH hydrolase"/>
    <property type="match status" value="1"/>
</dbReference>
<dbReference type="Proteomes" id="UP000824140">
    <property type="component" value="Unassembled WGS sequence"/>
</dbReference>
<evidence type="ECO:0000313" key="3">
    <source>
        <dbReference type="Proteomes" id="UP000824140"/>
    </source>
</evidence>
<dbReference type="EMBL" id="DVJN01000147">
    <property type="protein sequence ID" value="HIS92806.1"/>
    <property type="molecule type" value="Genomic_DNA"/>
</dbReference>
<accession>A0A9D1G0B9</accession>
<dbReference type="PANTHER" id="PTHR30383">
    <property type="entry name" value="THIOESTERASE 1/PROTEASE 1/LYSOPHOSPHOLIPASE L1"/>
    <property type="match status" value="1"/>
</dbReference>
<name>A0A9D1G0B9_9FIRM</name>
<dbReference type="InterPro" id="IPR013830">
    <property type="entry name" value="SGNH_hydro"/>
</dbReference>
<dbReference type="AlphaFoldDB" id="A0A9D1G0B9"/>
<sequence>MRILEGLAQRNRDARSCAPQIICCLGDSVTHGCFDVFLNESGNIDTVYAPWDGYAALLERRLRAIFPAAAANVVNAGVSGDSATGALNRLERDVLRLKPDLVTVNLALNDAMNPDVEAGLKAYAAAMGEIMDRVIASGAECMLVTPNFMCSYVSHALAEEGLRGVARAASRVQNEGILARYVEAARQEAAKRAVPVADAYARWEALSRAGANTTQMLSNHINHPTREAHGIFVEAILEQLLK</sequence>
<dbReference type="PANTHER" id="PTHR30383:SF5">
    <property type="entry name" value="SGNH HYDROLASE-TYPE ESTERASE DOMAIN-CONTAINING PROTEIN"/>
    <property type="match status" value="1"/>
</dbReference>
<dbReference type="InterPro" id="IPR036514">
    <property type="entry name" value="SGNH_hydro_sf"/>
</dbReference>
<comment type="caution">
    <text evidence="2">The sequence shown here is derived from an EMBL/GenBank/DDBJ whole genome shotgun (WGS) entry which is preliminary data.</text>
</comment>
<organism evidence="2 3">
    <name type="scientific">Candidatus Alectryocaccomicrobium excrementavium</name>
    <dbReference type="NCBI Taxonomy" id="2840668"/>
    <lineage>
        <taxon>Bacteria</taxon>
        <taxon>Bacillati</taxon>
        <taxon>Bacillota</taxon>
        <taxon>Clostridia</taxon>
        <taxon>Candidatus Alectryocaccomicrobium</taxon>
    </lineage>
</organism>
<proteinExistence type="predicted"/>
<feature type="domain" description="SGNH hydrolase-type esterase" evidence="1">
    <location>
        <begin position="24"/>
        <end position="229"/>
    </location>
</feature>
<evidence type="ECO:0000259" key="1">
    <source>
        <dbReference type="Pfam" id="PF13472"/>
    </source>
</evidence>
<reference evidence="2" key="1">
    <citation type="submission" date="2020-10" db="EMBL/GenBank/DDBJ databases">
        <authorList>
            <person name="Gilroy R."/>
        </authorList>
    </citation>
    <scope>NUCLEOTIDE SEQUENCE</scope>
    <source>
        <strain evidence="2">13766</strain>
    </source>
</reference>
<protein>
    <recommendedName>
        <fullName evidence="1">SGNH hydrolase-type esterase domain-containing protein</fullName>
    </recommendedName>
</protein>
<dbReference type="GO" id="GO:0004622">
    <property type="term" value="F:phosphatidylcholine lysophospholipase activity"/>
    <property type="evidence" value="ECO:0007669"/>
    <property type="project" value="TreeGrafter"/>
</dbReference>
<dbReference type="Pfam" id="PF13472">
    <property type="entry name" value="Lipase_GDSL_2"/>
    <property type="match status" value="1"/>
</dbReference>
<evidence type="ECO:0000313" key="2">
    <source>
        <dbReference type="EMBL" id="HIS92806.1"/>
    </source>
</evidence>